<protein>
    <recommendedName>
        <fullName evidence="2">Rab-GAP TBC domain-containing protein</fullName>
    </recommendedName>
</protein>
<gene>
    <name evidence="3" type="ORF">Vbra_8195</name>
</gene>
<dbReference type="STRING" id="1169540.A0A0G4EU11"/>
<dbReference type="InParanoid" id="A0A0G4EU11"/>
<dbReference type="Proteomes" id="UP000041254">
    <property type="component" value="Unassembled WGS sequence"/>
</dbReference>
<dbReference type="EMBL" id="CDMY01000309">
    <property type="protein sequence ID" value="CEM01750.1"/>
    <property type="molecule type" value="Genomic_DNA"/>
</dbReference>
<dbReference type="GO" id="GO:0006886">
    <property type="term" value="P:intracellular protein transport"/>
    <property type="evidence" value="ECO:0007669"/>
    <property type="project" value="TreeGrafter"/>
</dbReference>
<dbReference type="InterPro" id="IPR035969">
    <property type="entry name" value="Rab-GAP_TBC_sf"/>
</dbReference>
<keyword evidence="4" id="KW-1185">Reference proteome</keyword>
<dbReference type="SMART" id="SM00164">
    <property type="entry name" value="TBC"/>
    <property type="match status" value="1"/>
</dbReference>
<dbReference type="PROSITE" id="PS50086">
    <property type="entry name" value="TBC_RABGAP"/>
    <property type="match status" value="1"/>
</dbReference>
<evidence type="ECO:0000259" key="2">
    <source>
        <dbReference type="PROSITE" id="PS50086"/>
    </source>
</evidence>
<feature type="domain" description="Rab-GAP TBC" evidence="2">
    <location>
        <begin position="71"/>
        <end position="389"/>
    </location>
</feature>
<organism evidence="3 4">
    <name type="scientific">Vitrella brassicaformis (strain CCMP3155)</name>
    <dbReference type="NCBI Taxonomy" id="1169540"/>
    <lineage>
        <taxon>Eukaryota</taxon>
        <taxon>Sar</taxon>
        <taxon>Alveolata</taxon>
        <taxon>Colpodellida</taxon>
        <taxon>Vitrellaceae</taxon>
        <taxon>Vitrella</taxon>
    </lineage>
</organism>
<dbReference type="OrthoDB" id="10263206at2759"/>
<evidence type="ECO:0000313" key="3">
    <source>
        <dbReference type="EMBL" id="CEM01750.1"/>
    </source>
</evidence>
<evidence type="ECO:0000256" key="1">
    <source>
        <dbReference type="SAM" id="MobiDB-lite"/>
    </source>
</evidence>
<accession>A0A0G4EU11</accession>
<sequence>MAFSGRAGGQQAFPASHSLARLQAFVESLQAGRNAVSSAAAEKLEVAVSLLTMPGTLSLEQVRSVCFYGLPDVTPLRKIYWMILLGVLSPHTERWPDELRSTRDKYEGYINDCIDPNIMQKAQVGGPRDANAASAHSIREGRASLSESRPASDHPLNRDRQGAWHRLFEGSELFGTIVKDVSRTRTDLAFFRSESWSLPDSQGSANGGSDAAADGHTAAGTSAAATSNGAASGPGPVSFVERLTRPSSHVDRMSRILFVYARLNPALGYIQGMNELLAVLYFVVHSDPLAHDEDPLLLEAEAFFLFVTLMVHQRDFFLALDGRSSATLDDTLEQYAGLLHQRDPQLAQHLDHMHIEPHLYMLRWLLLGFSQDMELPNVIRIWDTILADNPIAIPDIDTSLQTLPTAFYIAVAVLRVPELRSQLLSLHDREEVLRTIQHFPMHDIQQILSEATQIRSDDIVARRERHDRRQQYPRNLERRPTWEKAKRVGEKIIGTLFRG</sequence>
<dbReference type="Pfam" id="PF00566">
    <property type="entry name" value="RabGAP-TBC"/>
    <property type="match status" value="1"/>
</dbReference>
<dbReference type="Gene3D" id="1.10.472.80">
    <property type="entry name" value="Ypt/Rab-GAP domain of gyp1p, domain 3"/>
    <property type="match status" value="1"/>
</dbReference>
<name>A0A0G4EU11_VITBC</name>
<dbReference type="InterPro" id="IPR000195">
    <property type="entry name" value="Rab-GAP-TBC_dom"/>
</dbReference>
<dbReference type="GO" id="GO:0005096">
    <property type="term" value="F:GTPase activator activity"/>
    <property type="evidence" value="ECO:0007669"/>
    <property type="project" value="TreeGrafter"/>
</dbReference>
<dbReference type="PANTHER" id="PTHR22957">
    <property type="entry name" value="TBC1 DOMAIN FAMILY MEMBER GTPASE-ACTIVATING PROTEIN"/>
    <property type="match status" value="1"/>
</dbReference>
<dbReference type="PANTHER" id="PTHR22957:SF27">
    <property type="entry name" value="TBC1 DOMAIN FAMILY MEMBER 13"/>
    <property type="match status" value="1"/>
</dbReference>
<dbReference type="AlphaFoldDB" id="A0A0G4EU11"/>
<reference evidence="3 4" key="1">
    <citation type="submission" date="2014-11" db="EMBL/GenBank/DDBJ databases">
        <authorList>
            <person name="Zhu J."/>
            <person name="Qi W."/>
            <person name="Song R."/>
        </authorList>
    </citation>
    <scope>NUCLEOTIDE SEQUENCE [LARGE SCALE GENOMIC DNA]</scope>
</reference>
<dbReference type="Gene3D" id="1.10.8.270">
    <property type="entry name" value="putative rabgap domain of human tbc1 domain family member 14 like domains"/>
    <property type="match status" value="1"/>
</dbReference>
<feature type="compositionally biased region" description="Low complexity" evidence="1">
    <location>
        <begin position="200"/>
        <end position="233"/>
    </location>
</feature>
<evidence type="ECO:0000313" key="4">
    <source>
        <dbReference type="Proteomes" id="UP000041254"/>
    </source>
</evidence>
<dbReference type="SUPFAM" id="SSF47923">
    <property type="entry name" value="Ypt/Rab-GAP domain of gyp1p"/>
    <property type="match status" value="2"/>
</dbReference>
<feature type="region of interest" description="Disordered" evidence="1">
    <location>
        <begin position="123"/>
        <end position="158"/>
    </location>
</feature>
<proteinExistence type="predicted"/>
<feature type="region of interest" description="Disordered" evidence="1">
    <location>
        <begin position="197"/>
        <end position="238"/>
    </location>
</feature>
<dbReference type="VEuPathDB" id="CryptoDB:Vbra_8195"/>
<dbReference type="PhylomeDB" id="A0A0G4EU11"/>